<sequence length="274" mass="30327">MGRFAQLVIGPAGSGKSTYCDNIRQHCETIGRTVHVVNLDPAADAFNYPVAFDVRDLVTLEDVMEEMELGPNGGLLYCMEYLEESLGDWLGQELQAYGEDDYLLFDCPGQIELYSHISVFRSFVDYLKSDGWSLAAVYTVDCQFVGDPTKFIAGSLQAMSAMVQLELPHVNVLTKVDLLGDENKAALSEYLIPDPQALAQELDKNTSPGFRRLNRAVAQLMEEWSMVAFVALDYSDEECIGDVLAQIDHCIQWGEDADVKIRDLGMGELGGDDS</sequence>
<comment type="similarity">
    <text evidence="1 6">Belongs to the GPN-loop GTPase family.</text>
</comment>
<evidence type="ECO:0000313" key="7">
    <source>
        <dbReference type="EMBL" id="CAK0753587.1"/>
    </source>
</evidence>
<dbReference type="SUPFAM" id="SSF52540">
    <property type="entry name" value="P-loop containing nucleoside triphosphate hydrolases"/>
    <property type="match status" value="1"/>
</dbReference>
<dbReference type="CDD" id="cd17872">
    <property type="entry name" value="GPN3"/>
    <property type="match status" value="1"/>
</dbReference>
<evidence type="ECO:0000256" key="5">
    <source>
        <dbReference type="ARBA" id="ARBA00023134"/>
    </source>
</evidence>
<evidence type="ECO:0000256" key="4">
    <source>
        <dbReference type="ARBA" id="ARBA00022801"/>
    </source>
</evidence>
<dbReference type="EMBL" id="CAUYUE010000003">
    <property type="protein sequence ID" value="CAK0753587.1"/>
    <property type="molecule type" value="Genomic_DNA"/>
</dbReference>
<dbReference type="Proteomes" id="UP001314263">
    <property type="component" value="Unassembled WGS sequence"/>
</dbReference>
<keyword evidence="4 6" id="KW-0378">Hydrolase</keyword>
<evidence type="ECO:0000313" key="8">
    <source>
        <dbReference type="Proteomes" id="UP001314263"/>
    </source>
</evidence>
<dbReference type="FunFam" id="3.40.50.300:FF:000552">
    <property type="entry name" value="GPN-loop GTPase 3"/>
    <property type="match status" value="1"/>
</dbReference>
<dbReference type="AlphaFoldDB" id="A0AAV1HYU7"/>
<dbReference type="PANTHER" id="PTHR21231">
    <property type="entry name" value="XPA-BINDING PROTEIN 1-RELATED"/>
    <property type="match status" value="1"/>
</dbReference>
<evidence type="ECO:0000256" key="3">
    <source>
        <dbReference type="ARBA" id="ARBA00022741"/>
    </source>
</evidence>
<accession>A0AAV1HYU7</accession>
<evidence type="ECO:0000256" key="6">
    <source>
        <dbReference type="RuleBase" id="RU365059"/>
    </source>
</evidence>
<dbReference type="InterPro" id="IPR030228">
    <property type="entry name" value="Gpn3"/>
</dbReference>
<reference evidence="7 8" key="1">
    <citation type="submission" date="2023-10" db="EMBL/GenBank/DDBJ databases">
        <authorList>
            <person name="Maclean D."/>
            <person name="Macfadyen A."/>
        </authorList>
    </citation>
    <scope>NUCLEOTIDE SEQUENCE [LARGE SCALE GENOMIC DNA]</scope>
</reference>
<comment type="caution">
    <text evidence="7">The sequence shown here is derived from an EMBL/GenBank/DDBJ whole genome shotgun (WGS) entry which is preliminary data.</text>
</comment>
<organism evidence="7 8">
    <name type="scientific">Coccomyxa viridis</name>
    <dbReference type="NCBI Taxonomy" id="1274662"/>
    <lineage>
        <taxon>Eukaryota</taxon>
        <taxon>Viridiplantae</taxon>
        <taxon>Chlorophyta</taxon>
        <taxon>core chlorophytes</taxon>
        <taxon>Trebouxiophyceae</taxon>
        <taxon>Trebouxiophyceae incertae sedis</taxon>
        <taxon>Coccomyxaceae</taxon>
        <taxon>Coccomyxa</taxon>
    </lineage>
</organism>
<dbReference type="GO" id="GO:0003924">
    <property type="term" value="F:GTPase activity"/>
    <property type="evidence" value="ECO:0007669"/>
    <property type="project" value="TreeGrafter"/>
</dbReference>
<evidence type="ECO:0000256" key="2">
    <source>
        <dbReference type="ARBA" id="ARBA00014587"/>
    </source>
</evidence>
<keyword evidence="3 6" id="KW-0547">Nucleotide-binding</keyword>
<proteinExistence type="inferred from homology"/>
<dbReference type="InterPro" id="IPR004130">
    <property type="entry name" value="Gpn"/>
</dbReference>
<name>A0AAV1HYU7_9CHLO</name>
<evidence type="ECO:0000256" key="1">
    <source>
        <dbReference type="ARBA" id="ARBA00005290"/>
    </source>
</evidence>
<protein>
    <recommendedName>
        <fullName evidence="2 6">GPN-loop GTPase 3</fullName>
    </recommendedName>
</protein>
<dbReference type="InterPro" id="IPR027417">
    <property type="entry name" value="P-loop_NTPase"/>
</dbReference>
<keyword evidence="5 6" id="KW-0342">GTP-binding</keyword>
<dbReference type="PANTHER" id="PTHR21231:SF7">
    <property type="entry name" value="GPN-LOOP GTPASE 3"/>
    <property type="match status" value="1"/>
</dbReference>
<dbReference type="GO" id="GO:0005525">
    <property type="term" value="F:GTP binding"/>
    <property type="evidence" value="ECO:0007669"/>
    <property type="project" value="UniProtKB-KW"/>
</dbReference>
<comment type="function">
    <text evidence="6">Small GTPase required for proper nuclear import of RNA polymerase II and III (RNAPII and RNAPIII). May act at an RNAP assembly step prior to nuclear import.</text>
</comment>
<dbReference type="Gene3D" id="3.40.50.300">
    <property type="entry name" value="P-loop containing nucleotide triphosphate hydrolases"/>
    <property type="match status" value="1"/>
</dbReference>
<dbReference type="Pfam" id="PF03029">
    <property type="entry name" value="ATP_bind_1"/>
    <property type="match status" value="1"/>
</dbReference>
<gene>
    <name evidence="7" type="ORF">CVIRNUC_002232</name>
</gene>
<comment type="subunit">
    <text evidence="6">Binds to RNA polymerase II (RNAPII).</text>
</comment>
<keyword evidence="8" id="KW-1185">Reference proteome</keyword>